<dbReference type="RefSeq" id="WP_144871241.1">
    <property type="nucleotide sequence ID" value="NZ_LR213930.1"/>
</dbReference>
<evidence type="ECO:0000313" key="2">
    <source>
        <dbReference type="Proteomes" id="UP000320055"/>
    </source>
</evidence>
<dbReference type="OrthoDB" id="508212at2"/>
<dbReference type="AlphaFoldDB" id="A0A563VP47"/>
<dbReference type="Proteomes" id="UP000320055">
    <property type="component" value="Unassembled WGS sequence"/>
</dbReference>
<sequence>MAIIALRAWYIKQYEPLKQVLEKPCDLRLNRNSLLKTGMRADFLDERIVVQATKWFAAYLEGSAVEFYIEGSGYYIISNIDLLSQEIYFTKQQSLSGLEPIIYFSPQTEYAEVKDSILDTLNNTVAAFNERSRIPLKLEISPRPQDTPLRLSNSQFKKISKSLLYIADTTPIASISGENNQKLLLSSNVCVEIGYALETKDIGQILLLRSESKNLTGDLPFDVSGYKELIFKQDRDLQVNLPKLMKTLLQRFTLFV</sequence>
<dbReference type="EMBL" id="CAACVJ010000091">
    <property type="protein sequence ID" value="VEP13055.1"/>
    <property type="molecule type" value="Genomic_DNA"/>
</dbReference>
<protein>
    <submittedName>
        <fullName evidence="1">Uncharacterized protein</fullName>
    </submittedName>
</protein>
<accession>A0A563VP47</accession>
<proteinExistence type="predicted"/>
<keyword evidence="2" id="KW-1185">Reference proteome</keyword>
<gene>
    <name evidence="1" type="ORF">H1P_1800006</name>
</gene>
<evidence type="ECO:0000313" key="1">
    <source>
        <dbReference type="EMBL" id="VEP13055.1"/>
    </source>
</evidence>
<reference evidence="1 2" key="1">
    <citation type="submission" date="2019-01" db="EMBL/GenBank/DDBJ databases">
        <authorList>
            <person name="Brito A."/>
        </authorList>
    </citation>
    <scope>NUCLEOTIDE SEQUENCE [LARGE SCALE GENOMIC DNA]</scope>
    <source>
        <strain evidence="1">1</strain>
    </source>
</reference>
<name>A0A563VP47_9CYAN</name>
<organism evidence="1 2">
    <name type="scientific">Hyella patelloides LEGE 07179</name>
    <dbReference type="NCBI Taxonomy" id="945734"/>
    <lineage>
        <taxon>Bacteria</taxon>
        <taxon>Bacillati</taxon>
        <taxon>Cyanobacteriota</taxon>
        <taxon>Cyanophyceae</taxon>
        <taxon>Pleurocapsales</taxon>
        <taxon>Hyellaceae</taxon>
        <taxon>Hyella</taxon>
    </lineage>
</organism>